<organism evidence="3 4">
    <name type="scientific">Candidatus Wolfebacteria bacterium GW2011_GWC1_37_10</name>
    <dbReference type="NCBI Taxonomy" id="1619010"/>
    <lineage>
        <taxon>Bacteria</taxon>
        <taxon>Candidatus Wolfeibacteriota</taxon>
    </lineage>
</organism>
<dbReference type="Pfam" id="PF13462">
    <property type="entry name" value="Thioredoxin_4"/>
    <property type="match status" value="1"/>
</dbReference>
<dbReference type="Gene3D" id="3.40.30.10">
    <property type="entry name" value="Glutaredoxin"/>
    <property type="match status" value="1"/>
</dbReference>
<protein>
    <recommendedName>
        <fullName evidence="2">Thioredoxin-like fold domain-containing protein</fullName>
    </recommendedName>
</protein>
<reference evidence="3 4" key="1">
    <citation type="journal article" date="2015" name="Nature">
        <title>rRNA introns, odd ribosomes, and small enigmatic genomes across a large radiation of phyla.</title>
        <authorList>
            <person name="Brown C.T."/>
            <person name="Hug L.A."/>
            <person name="Thomas B.C."/>
            <person name="Sharon I."/>
            <person name="Castelle C.J."/>
            <person name="Singh A."/>
            <person name="Wilkins M.J."/>
            <person name="Williams K.H."/>
            <person name="Banfield J.F."/>
        </authorList>
    </citation>
    <scope>NUCLEOTIDE SEQUENCE [LARGE SCALE GENOMIC DNA]</scope>
</reference>
<comment type="caution">
    <text evidence="3">The sequence shown here is derived from an EMBL/GenBank/DDBJ whole genome shotgun (WGS) entry which is preliminary data.</text>
</comment>
<dbReference type="InterPro" id="IPR012336">
    <property type="entry name" value="Thioredoxin-like_fold"/>
</dbReference>
<feature type="transmembrane region" description="Helical" evidence="1">
    <location>
        <begin position="7"/>
        <end position="28"/>
    </location>
</feature>
<proteinExistence type="predicted"/>
<dbReference type="Proteomes" id="UP000034044">
    <property type="component" value="Unassembled WGS sequence"/>
</dbReference>
<dbReference type="InterPro" id="IPR036249">
    <property type="entry name" value="Thioredoxin-like_sf"/>
</dbReference>
<dbReference type="AlphaFoldDB" id="A0A0G0IAZ6"/>
<gene>
    <name evidence="3" type="ORF">US36_C0020G0012</name>
</gene>
<evidence type="ECO:0000313" key="3">
    <source>
        <dbReference type="EMBL" id="KKQ21429.1"/>
    </source>
</evidence>
<keyword evidence="1" id="KW-0472">Membrane</keyword>
<name>A0A0G0IAZ6_9BACT</name>
<evidence type="ECO:0000256" key="1">
    <source>
        <dbReference type="SAM" id="Phobius"/>
    </source>
</evidence>
<feature type="domain" description="Thioredoxin-like fold" evidence="2">
    <location>
        <begin position="50"/>
        <end position="84"/>
    </location>
</feature>
<keyword evidence="1" id="KW-0812">Transmembrane</keyword>
<accession>A0A0G0IAZ6</accession>
<dbReference type="EMBL" id="LBSR01000020">
    <property type="protein sequence ID" value="KKQ21429.1"/>
    <property type="molecule type" value="Genomic_DNA"/>
</dbReference>
<dbReference type="SUPFAM" id="SSF52833">
    <property type="entry name" value="Thioredoxin-like"/>
    <property type="match status" value="1"/>
</dbReference>
<evidence type="ECO:0000313" key="4">
    <source>
        <dbReference type="Proteomes" id="UP000034044"/>
    </source>
</evidence>
<evidence type="ECO:0000259" key="2">
    <source>
        <dbReference type="Pfam" id="PF13462"/>
    </source>
</evidence>
<sequence>MFAKKEIYILGAIVILLIGGFVFLGVYLKSDSSSSGDLVSVAEISDFDWIKGDRGAKVVLIEYSDFQCPACAYYSGMVKQLTNDFGNQIKMRNWRQLRQRRQANRENSGKCTI</sequence>
<keyword evidence="1" id="KW-1133">Transmembrane helix</keyword>